<evidence type="ECO:0000313" key="1">
    <source>
        <dbReference type="EMBL" id="SHE42723.1"/>
    </source>
</evidence>
<dbReference type="AlphaFoldDB" id="A0A1M4TE50"/>
<reference evidence="1 2" key="1">
    <citation type="submission" date="2016-11" db="EMBL/GenBank/DDBJ databases">
        <authorList>
            <person name="Jaros S."/>
            <person name="Januszkiewicz K."/>
            <person name="Wedrychowicz H."/>
        </authorList>
    </citation>
    <scope>NUCLEOTIDE SEQUENCE [LARGE SCALE GENOMIC DNA]</scope>
    <source>
        <strain evidence="1 2">DSM 26991</strain>
    </source>
</reference>
<accession>A0A1M4TE50</accession>
<dbReference type="STRING" id="1297750.SAMN05444405_101346"/>
<keyword evidence="2" id="KW-1185">Reference proteome</keyword>
<organism evidence="1 2">
    <name type="scientific">Bacteroides luti</name>
    <dbReference type="NCBI Taxonomy" id="1297750"/>
    <lineage>
        <taxon>Bacteria</taxon>
        <taxon>Pseudomonadati</taxon>
        <taxon>Bacteroidota</taxon>
        <taxon>Bacteroidia</taxon>
        <taxon>Bacteroidales</taxon>
        <taxon>Bacteroidaceae</taxon>
        <taxon>Bacteroides</taxon>
    </lineage>
</organism>
<proteinExistence type="predicted"/>
<sequence length="36" mass="3992">MQFYVWLCGNVALCILVSDFMDNISTLLGVNKVGVK</sequence>
<evidence type="ECO:0000313" key="2">
    <source>
        <dbReference type="Proteomes" id="UP000184509"/>
    </source>
</evidence>
<gene>
    <name evidence="1" type="ORF">SAMN05444405_101346</name>
</gene>
<dbReference type="EMBL" id="FQTV01000001">
    <property type="protein sequence ID" value="SHE42723.1"/>
    <property type="molecule type" value="Genomic_DNA"/>
</dbReference>
<protein>
    <submittedName>
        <fullName evidence="1">Uncharacterized protein</fullName>
    </submittedName>
</protein>
<name>A0A1M4TE50_9BACE</name>
<dbReference type="Proteomes" id="UP000184509">
    <property type="component" value="Unassembled WGS sequence"/>
</dbReference>